<name>A0A379LVL6_9NOCA</name>
<keyword evidence="1" id="KW-0805">Transcription regulation</keyword>
<dbReference type="AlphaFoldDB" id="A0A379LVL6"/>
<organism evidence="6 7">
    <name type="scientific">Rhodococcus gordoniae</name>
    <dbReference type="NCBI Taxonomy" id="223392"/>
    <lineage>
        <taxon>Bacteria</taxon>
        <taxon>Bacillati</taxon>
        <taxon>Actinomycetota</taxon>
        <taxon>Actinomycetes</taxon>
        <taxon>Mycobacteriales</taxon>
        <taxon>Nocardiaceae</taxon>
        <taxon>Rhodococcus</taxon>
    </lineage>
</organism>
<keyword evidence="2 4" id="KW-0238">DNA-binding</keyword>
<dbReference type="PANTHER" id="PTHR30055:SF234">
    <property type="entry name" value="HTH-TYPE TRANSCRIPTIONAL REGULATOR BETI"/>
    <property type="match status" value="1"/>
</dbReference>
<evidence type="ECO:0000256" key="2">
    <source>
        <dbReference type="ARBA" id="ARBA00023125"/>
    </source>
</evidence>
<dbReference type="PROSITE" id="PS01081">
    <property type="entry name" value="HTH_TETR_1"/>
    <property type="match status" value="1"/>
</dbReference>
<reference evidence="6 7" key="1">
    <citation type="submission" date="2018-06" db="EMBL/GenBank/DDBJ databases">
        <authorList>
            <consortium name="Pathogen Informatics"/>
            <person name="Doyle S."/>
        </authorList>
    </citation>
    <scope>NUCLEOTIDE SEQUENCE [LARGE SCALE GENOMIC DNA]</scope>
    <source>
        <strain evidence="6 7">NCTC13296</strain>
    </source>
</reference>
<dbReference type="Gene3D" id="1.10.357.10">
    <property type="entry name" value="Tetracycline Repressor, domain 2"/>
    <property type="match status" value="1"/>
</dbReference>
<keyword evidence="7" id="KW-1185">Reference proteome</keyword>
<dbReference type="PANTHER" id="PTHR30055">
    <property type="entry name" value="HTH-TYPE TRANSCRIPTIONAL REGULATOR RUTR"/>
    <property type="match status" value="1"/>
</dbReference>
<feature type="DNA-binding region" description="H-T-H motif" evidence="4">
    <location>
        <begin position="38"/>
        <end position="57"/>
    </location>
</feature>
<keyword evidence="3" id="KW-0804">Transcription</keyword>
<dbReference type="InterPro" id="IPR009057">
    <property type="entry name" value="Homeodomain-like_sf"/>
</dbReference>
<dbReference type="PRINTS" id="PR00455">
    <property type="entry name" value="HTHTETR"/>
</dbReference>
<dbReference type="Pfam" id="PF00440">
    <property type="entry name" value="TetR_N"/>
    <property type="match status" value="1"/>
</dbReference>
<dbReference type="GO" id="GO:0003700">
    <property type="term" value="F:DNA-binding transcription factor activity"/>
    <property type="evidence" value="ECO:0007669"/>
    <property type="project" value="TreeGrafter"/>
</dbReference>
<dbReference type="InterPro" id="IPR049484">
    <property type="entry name" value="Rv0078-like_C"/>
</dbReference>
<evidence type="ECO:0000256" key="3">
    <source>
        <dbReference type="ARBA" id="ARBA00023163"/>
    </source>
</evidence>
<evidence type="ECO:0000256" key="4">
    <source>
        <dbReference type="PROSITE-ProRule" id="PRU00335"/>
    </source>
</evidence>
<dbReference type="SUPFAM" id="SSF46689">
    <property type="entry name" value="Homeodomain-like"/>
    <property type="match status" value="1"/>
</dbReference>
<evidence type="ECO:0000256" key="1">
    <source>
        <dbReference type="ARBA" id="ARBA00023015"/>
    </source>
</evidence>
<gene>
    <name evidence="6" type="primary">ttgW_1</name>
    <name evidence="6" type="ORF">NCTC13296_00902</name>
</gene>
<sequence length="201" mass="21855">MKRTTEAAGHVRNATRTQTALLDAALEVFLRDGYGKATTAEIVALAGVTRGALYHHFANKHELFRAVIERAQRGIAEALVPTEPVDASWEALIGGVLTALDSAHDPAVRRLLLIEAPAVLGWIDIRGAQEQLLHRITAMLEPVETSERGPSTRAAVLARLLVAAVEEAMLYLAHTDNPERDHAIVQSEVRKILEKTGLPGR</sequence>
<dbReference type="Proteomes" id="UP000254569">
    <property type="component" value="Unassembled WGS sequence"/>
</dbReference>
<dbReference type="Pfam" id="PF21351">
    <property type="entry name" value="TetR_C_41"/>
    <property type="match status" value="1"/>
</dbReference>
<evidence type="ECO:0000313" key="6">
    <source>
        <dbReference type="EMBL" id="SUE14069.1"/>
    </source>
</evidence>
<evidence type="ECO:0000259" key="5">
    <source>
        <dbReference type="PROSITE" id="PS50977"/>
    </source>
</evidence>
<dbReference type="EMBL" id="UGVI01000001">
    <property type="protein sequence ID" value="SUE14069.1"/>
    <property type="molecule type" value="Genomic_DNA"/>
</dbReference>
<dbReference type="InterPro" id="IPR001647">
    <property type="entry name" value="HTH_TetR"/>
</dbReference>
<feature type="domain" description="HTH tetR-type" evidence="5">
    <location>
        <begin position="15"/>
        <end position="75"/>
    </location>
</feature>
<dbReference type="InterPro" id="IPR023772">
    <property type="entry name" value="DNA-bd_HTH_TetR-type_CS"/>
</dbReference>
<accession>A0A379LVL6</accession>
<dbReference type="GO" id="GO:0000976">
    <property type="term" value="F:transcription cis-regulatory region binding"/>
    <property type="evidence" value="ECO:0007669"/>
    <property type="project" value="TreeGrafter"/>
</dbReference>
<dbReference type="PROSITE" id="PS50977">
    <property type="entry name" value="HTH_TETR_2"/>
    <property type="match status" value="1"/>
</dbReference>
<protein>
    <submittedName>
        <fullName evidence="6">TetR family transcriptional regulator</fullName>
    </submittedName>
</protein>
<dbReference type="OrthoDB" id="9805134at2"/>
<dbReference type="InterPro" id="IPR050109">
    <property type="entry name" value="HTH-type_TetR-like_transc_reg"/>
</dbReference>
<evidence type="ECO:0000313" key="7">
    <source>
        <dbReference type="Proteomes" id="UP000254569"/>
    </source>
</evidence>
<proteinExistence type="predicted"/>